<feature type="transmembrane region" description="Helical" evidence="6">
    <location>
        <begin position="18"/>
        <end position="40"/>
    </location>
</feature>
<keyword evidence="3 6" id="KW-0812">Transmembrane</keyword>
<evidence type="ECO:0000256" key="1">
    <source>
        <dbReference type="ARBA" id="ARBA00004429"/>
    </source>
</evidence>
<feature type="transmembrane region" description="Helical" evidence="6">
    <location>
        <begin position="202"/>
        <end position="222"/>
    </location>
</feature>
<dbReference type="Proteomes" id="UP001501295">
    <property type="component" value="Unassembled WGS sequence"/>
</dbReference>
<dbReference type="RefSeq" id="WP_345376476.1">
    <property type="nucleotide sequence ID" value="NZ_BAABLM010000005.1"/>
</dbReference>
<comment type="caution">
    <text evidence="8">The sequence shown here is derived from an EMBL/GenBank/DDBJ whole genome shotgun (WGS) entry which is preliminary data.</text>
</comment>
<dbReference type="InterPro" id="IPR020846">
    <property type="entry name" value="MFS_dom"/>
</dbReference>
<sequence length="487" mass="50156">MTTTTASGVGFRSERGPILIALMLTTGLVAIDSTIVATAVPSIVHDIGGFSSFPWVFSIYLLAQAVSVPIYAKLSDTVGRKPIILVGIGLFLLGSILCGFAWSMPALILFRVVQGLGAGAVQPMAITIAGDIYTVKERAKAQGYLASVWAISSVVGPALGGVFSSLGVWRLIFFVNVPLCLLAVWMLLRAFHETIEHTRHKVDYLGAGLLTVSLSLLILAVLEGGQAWAWNSLPSIGAFVVGGLLLIAFAAVERRAAEPILPTWVFSRRLLLTTSLTSFGVGAIILGLTSYVPTYLEGSIGTSPILAGLALAALTLGWPVSASQSGRLYLRIGFRSTVLIGVSIVTIGSLATAIVAPHPNVYLLALTCFVTGLGMGLVATPSLIAAQSSVGWNERGVVTGTNLFARSVGSALGVAVFGAVANAIYAKTPGGDHVPSVIVHASGAVFVAVVVVALVVAAAVLAMPRTSAVAPTASAASDPDKDTAVSV</sequence>
<dbReference type="PANTHER" id="PTHR23501">
    <property type="entry name" value="MAJOR FACILITATOR SUPERFAMILY"/>
    <property type="match status" value="1"/>
</dbReference>
<comment type="subcellular location">
    <subcellularLocation>
        <location evidence="1">Cell inner membrane</location>
        <topology evidence="1">Multi-pass membrane protein</topology>
    </subcellularLocation>
</comment>
<evidence type="ECO:0000313" key="9">
    <source>
        <dbReference type="Proteomes" id="UP001501295"/>
    </source>
</evidence>
<dbReference type="PRINTS" id="PR01036">
    <property type="entry name" value="TCRTETB"/>
</dbReference>
<keyword evidence="4 6" id="KW-1133">Transmembrane helix</keyword>
<protein>
    <submittedName>
        <fullName evidence="8">MDR family MFS transporter</fullName>
    </submittedName>
</protein>
<dbReference type="PROSITE" id="PS50850">
    <property type="entry name" value="MFS"/>
    <property type="match status" value="1"/>
</dbReference>
<evidence type="ECO:0000256" key="6">
    <source>
        <dbReference type="SAM" id="Phobius"/>
    </source>
</evidence>
<feature type="domain" description="Major facilitator superfamily (MFS) profile" evidence="7">
    <location>
        <begin position="18"/>
        <end position="467"/>
    </location>
</feature>
<feature type="transmembrane region" description="Helical" evidence="6">
    <location>
        <begin position="361"/>
        <end position="383"/>
    </location>
</feature>
<name>A0ABP8W6U3_9MICO</name>
<dbReference type="EMBL" id="BAABLM010000005">
    <property type="protein sequence ID" value="GAA4680696.1"/>
    <property type="molecule type" value="Genomic_DNA"/>
</dbReference>
<keyword evidence="2" id="KW-0813">Transport</keyword>
<feature type="transmembrane region" description="Helical" evidence="6">
    <location>
        <begin position="437"/>
        <end position="462"/>
    </location>
</feature>
<accession>A0ABP8W6U3</accession>
<evidence type="ECO:0000256" key="4">
    <source>
        <dbReference type="ARBA" id="ARBA00022989"/>
    </source>
</evidence>
<feature type="transmembrane region" description="Helical" evidence="6">
    <location>
        <begin position="332"/>
        <end position="355"/>
    </location>
</feature>
<dbReference type="Gene3D" id="1.20.1720.10">
    <property type="entry name" value="Multidrug resistance protein D"/>
    <property type="match status" value="1"/>
</dbReference>
<feature type="transmembrane region" description="Helical" evidence="6">
    <location>
        <begin position="169"/>
        <end position="190"/>
    </location>
</feature>
<dbReference type="SUPFAM" id="SSF103473">
    <property type="entry name" value="MFS general substrate transporter"/>
    <property type="match status" value="1"/>
</dbReference>
<dbReference type="InterPro" id="IPR036259">
    <property type="entry name" value="MFS_trans_sf"/>
</dbReference>
<feature type="transmembrane region" description="Helical" evidence="6">
    <location>
        <begin position="108"/>
        <end position="132"/>
    </location>
</feature>
<feature type="transmembrane region" description="Helical" evidence="6">
    <location>
        <begin position="52"/>
        <end position="71"/>
    </location>
</feature>
<evidence type="ECO:0000256" key="3">
    <source>
        <dbReference type="ARBA" id="ARBA00022692"/>
    </source>
</evidence>
<proteinExistence type="predicted"/>
<keyword evidence="9" id="KW-1185">Reference proteome</keyword>
<dbReference type="Pfam" id="PF07690">
    <property type="entry name" value="MFS_1"/>
    <property type="match status" value="1"/>
</dbReference>
<evidence type="ECO:0000256" key="2">
    <source>
        <dbReference type="ARBA" id="ARBA00022448"/>
    </source>
</evidence>
<reference evidence="9" key="1">
    <citation type="journal article" date="2019" name="Int. J. Syst. Evol. Microbiol.">
        <title>The Global Catalogue of Microorganisms (GCM) 10K type strain sequencing project: providing services to taxonomists for standard genome sequencing and annotation.</title>
        <authorList>
            <consortium name="The Broad Institute Genomics Platform"/>
            <consortium name="The Broad Institute Genome Sequencing Center for Infectious Disease"/>
            <person name="Wu L."/>
            <person name="Ma J."/>
        </authorList>
    </citation>
    <scope>NUCLEOTIDE SEQUENCE [LARGE SCALE GENOMIC DNA]</scope>
    <source>
        <strain evidence="9">JCM 18956</strain>
    </source>
</reference>
<feature type="transmembrane region" description="Helical" evidence="6">
    <location>
        <begin position="144"/>
        <end position="163"/>
    </location>
</feature>
<evidence type="ECO:0000256" key="5">
    <source>
        <dbReference type="ARBA" id="ARBA00023136"/>
    </source>
</evidence>
<feature type="transmembrane region" description="Helical" evidence="6">
    <location>
        <begin position="83"/>
        <end position="102"/>
    </location>
</feature>
<feature type="transmembrane region" description="Helical" evidence="6">
    <location>
        <begin position="298"/>
        <end position="320"/>
    </location>
</feature>
<organism evidence="8 9">
    <name type="scientific">Frondihabitans cladoniiphilus</name>
    <dbReference type="NCBI Taxonomy" id="715785"/>
    <lineage>
        <taxon>Bacteria</taxon>
        <taxon>Bacillati</taxon>
        <taxon>Actinomycetota</taxon>
        <taxon>Actinomycetes</taxon>
        <taxon>Micrococcales</taxon>
        <taxon>Microbacteriaceae</taxon>
        <taxon>Frondihabitans</taxon>
    </lineage>
</organism>
<gene>
    <name evidence="8" type="ORF">GCM10025780_27490</name>
</gene>
<evidence type="ECO:0000313" key="8">
    <source>
        <dbReference type="EMBL" id="GAA4680696.1"/>
    </source>
</evidence>
<dbReference type="PANTHER" id="PTHR23501:SF191">
    <property type="entry name" value="VACUOLAR BASIC AMINO ACID TRANSPORTER 4"/>
    <property type="match status" value="1"/>
</dbReference>
<dbReference type="Gene3D" id="1.20.1250.20">
    <property type="entry name" value="MFS general substrate transporter like domains"/>
    <property type="match status" value="1"/>
</dbReference>
<evidence type="ECO:0000259" key="7">
    <source>
        <dbReference type="PROSITE" id="PS50850"/>
    </source>
</evidence>
<keyword evidence="5 6" id="KW-0472">Membrane</keyword>
<dbReference type="InterPro" id="IPR011701">
    <property type="entry name" value="MFS"/>
</dbReference>
<feature type="transmembrane region" description="Helical" evidence="6">
    <location>
        <begin position="228"/>
        <end position="249"/>
    </location>
</feature>
<feature type="transmembrane region" description="Helical" evidence="6">
    <location>
        <begin position="270"/>
        <end position="292"/>
    </location>
</feature>
<feature type="transmembrane region" description="Helical" evidence="6">
    <location>
        <begin position="403"/>
        <end position="425"/>
    </location>
</feature>